<comment type="caution">
    <text evidence="1">The sequence shown here is derived from an EMBL/GenBank/DDBJ whole genome shotgun (WGS) entry which is preliminary data.</text>
</comment>
<sequence length="156" mass="17028">MNVSVVKSDGSSVSEMACSIALVLAITTEAWRFKSSRLMLCFSNISWLSSSSPSSNNVLMKSLDPKSVSSSPSRSSFSSLKTDFLLDSFETIFSELFESRSEANSASLRYLSIRYDLDGSSLKISSEAVSEGFPMALVISSFFSVKSILRPLTRSQ</sequence>
<reference evidence="1" key="2">
    <citation type="submission" date="2021-01" db="EMBL/GenBank/DDBJ databases">
        <authorList>
            <person name="Schikora-Tamarit M.A."/>
        </authorList>
    </citation>
    <scope>NUCLEOTIDE SEQUENCE</scope>
    <source>
        <strain evidence="1">NCAIM Y.01608</strain>
    </source>
</reference>
<accession>A0A9P8T449</accession>
<gene>
    <name evidence="1" type="ORF">OGATHE_003291</name>
</gene>
<evidence type="ECO:0000313" key="2">
    <source>
        <dbReference type="Proteomes" id="UP000788993"/>
    </source>
</evidence>
<dbReference type="AlphaFoldDB" id="A0A9P8T449"/>
<reference evidence="1" key="1">
    <citation type="journal article" date="2021" name="Open Biol.">
        <title>Shared evolutionary footprints suggest mitochondrial oxidative damage underlies multiple complex I losses in fungi.</title>
        <authorList>
            <person name="Schikora-Tamarit M.A."/>
            <person name="Marcet-Houben M."/>
            <person name="Nosek J."/>
            <person name="Gabaldon T."/>
        </authorList>
    </citation>
    <scope>NUCLEOTIDE SEQUENCE</scope>
    <source>
        <strain evidence="1">NCAIM Y.01608</strain>
    </source>
</reference>
<evidence type="ECO:0000313" key="1">
    <source>
        <dbReference type="EMBL" id="KAH3664476.1"/>
    </source>
</evidence>
<organism evidence="1 2">
    <name type="scientific">Ogataea polymorpha</name>
    <dbReference type="NCBI Taxonomy" id="460523"/>
    <lineage>
        <taxon>Eukaryota</taxon>
        <taxon>Fungi</taxon>
        <taxon>Dikarya</taxon>
        <taxon>Ascomycota</taxon>
        <taxon>Saccharomycotina</taxon>
        <taxon>Pichiomycetes</taxon>
        <taxon>Pichiales</taxon>
        <taxon>Pichiaceae</taxon>
        <taxon>Ogataea</taxon>
    </lineage>
</organism>
<keyword evidence="2" id="KW-1185">Reference proteome</keyword>
<proteinExistence type="predicted"/>
<name>A0A9P8T449_9ASCO</name>
<dbReference type="Proteomes" id="UP000788993">
    <property type="component" value="Unassembled WGS sequence"/>
</dbReference>
<dbReference type="EMBL" id="JAEUBD010001178">
    <property type="protein sequence ID" value="KAH3664476.1"/>
    <property type="molecule type" value="Genomic_DNA"/>
</dbReference>
<protein>
    <submittedName>
        <fullName evidence="1">Uncharacterized protein</fullName>
    </submittedName>
</protein>